<evidence type="ECO:0000256" key="2">
    <source>
        <dbReference type="ARBA" id="ARBA00004251"/>
    </source>
</evidence>
<dbReference type="PROSITE" id="PS00109">
    <property type="entry name" value="PROTEIN_KINASE_TYR"/>
    <property type="match status" value="1"/>
</dbReference>
<evidence type="ECO:0000256" key="21">
    <source>
        <dbReference type="ARBA" id="ARBA00047899"/>
    </source>
</evidence>
<dbReference type="GO" id="GO:0005886">
    <property type="term" value="C:plasma membrane"/>
    <property type="evidence" value="ECO:0007669"/>
    <property type="project" value="UniProtKB-SubCell"/>
</dbReference>
<dbReference type="PANTHER" id="PTHR48053">
    <property type="entry name" value="LEUCINE RICH REPEAT FAMILY PROTEIN, EXPRESSED"/>
    <property type="match status" value="1"/>
</dbReference>
<keyword evidence="28" id="KW-1185">Reference proteome</keyword>
<keyword evidence="10 24" id="KW-0812">Transmembrane</keyword>
<dbReference type="Pfam" id="PF13855">
    <property type="entry name" value="LRR_8"/>
    <property type="match status" value="3"/>
</dbReference>
<evidence type="ECO:0000256" key="1">
    <source>
        <dbReference type="ARBA" id="ARBA00004191"/>
    </source>
</evidence>
<dbReference type="SMART" id="SM00369">
    <property type="entry name" value="LRR_TYP"/>
    <property type="match status" value="8"/>
</dbReference>
<dbReference type="InterPro" id="IPR017441">
    <property type="entry name" value="Protein_kinase_ATP_BS"/>
</dbReference>
<keyword evidence="19" id="KW-0325">Glycoprotein</keyword>
<evidence type="ECO:0000256" key="20">
    <source>
        <dbReference type="ARBA" id="ARBA00038043"/>
    </source>
</evidence>
<dbReference type="FunFam" id="3.80.10.10:FF:000400">
    <property type="entry name" value="Nuclear pore complex protein NUP107"/>
    <property type="match status" value="1"/>
</dbReference>
<comment type="caution">
    <text evidence="27">The sequence shown here is derived from an EMBL/GenBank/DDBJ whole genome shotgun (WGS) entry which is preliminary data.</text>
</comment>
<accession>A0AAV0RR73</accession>
<keyword evidence="7" id="KW-0597">Phosphoprotein</keyword>
<evidence type="ECO:0000256" key="23">
    <source>
        <dbReference type="PROSITE-ProRule" id="PRU10141"/>
    </source>
</evidence>
<keyword evidence="15 23" id="KW-0067">ATP-binding</keyword>
<feature type="signal peptide" evidence="25">
    <location>
        <begin position="1"/>
        <end position="26"/>
    </location>
</feature>
<evidence type="ECO:0000256" key="15">
    <source>
        <dbReference type="ARBA" id="ARBA00022840"/>
    </source>
</evidence>
<evidence type="ECO:0000256" key="4">
    <source>
        <dbReference type="ARBA" id="ARBA00022475"/>
    </source>
</evidence>
<evidence type="ECO:0000256" key="9">
    <source>
        <dbReference type="ARBA" id="ARBA00022679"/>
    </source>
</evidence>
<feature type="transmembrane region" description="Helical" evidence="24">
    <location>
        <begin position="614"/>
        <end position="640"/>
    </location>
</feature>
<evidence type="ECO:0000256" key="11">
    <source>
        <dbReference type="ARBA" id="ARBA00022729"/>
    </source>
</evidence>
<evidence type="ECO:0000256" key="18">
    <source>
        <dbReference type="ARBA" id="ARBA00023170"/>
    </source>
</evidence>
<evidence type="ECO:0000256" key="14">
    <source>
        <dbReference type="ARBA" id="ARBA00022777"/>
    </source>
</evidence>
<dbReference type="PROSITE" id="PS00107">
    <property type="entry name" value="PROTEIN_KINASE_ATP"/>
    <property type="match status" value="1"/>
</dbReference>
<dbReference type="SUPFAM" id="SSF56112">
    <property type="entry name" value="Protein kinase-like (PK-like)"/>
    <property type="match status" value="1"/>
</dbReference>
<dbReference type="EC" id="2.7.11.1" evidence="3"/>
<evidence type="ECO:0000256" key="12">
    <source>
        <dbReference type="ARBA" id="ARBA00022737"/>
    </source>
</evidence>
<evidence type="ECO:0000256" key="3">
    <source>
        <dbReference type="ARBA" id="ARBA00012513"/>
    </source>
</evidence>
<evidence type="ECO:0000256" key="19">
    <source>
        <dbReference type="ARBA" id="ARBA00023180"/>
    </source>
</evidence>
<dbReference type="FunFam" id="3.30.200.20:FF:000309">
    <property type="entry name" value="Leucine-rich repeat receptor protein kinase MSP1"/>
    <property type="match status" value="1"/>
</dbReference>
<feature type="chain" id="PRO_5043830122" description="non-specific serine/threonine protein kinase" evidence="25">
    <location>
        <begin position="27"/>
        <end position="967"/>
    </location>
</feature>
<evidence type="ECO:0000313" key="28">
    <source>
        <dbReference type="Proteomes" id="UP001154282"/>
    </source>
</evidence>
<dbReference type="Pfam" id="PF00560">
    <property type="entry name" value="LRR_1"/>
    <property type="match status" value="7"/>
</dbReference>
<comment type="catalytic activity">
    <reaction evidence="21">
        <text>L-threonyl-[protein] + ATP = O-phospho-L-threonyl-[protein] + ADP + H(+)</text>
        <dbReference type="Rhea" id="RHEA:46608"/>
        <dbReference type="Rhea" id="RHEA-COMP:11060"/>
        <dbReference type="Rhea" id="RHEA-COMP:11605"/>
        <dbReference type="ChEBI" id="CHEBI:15378"/>
        <dbReference type="ChEBI" id="CHEBI:30013"/>
        <dbReference type="ChEBI" id="CHEBI:30616"/>
        <dbReference type="ChEBI" id="CHEBI:61977"/>
        <dbReference type="ChEBI" id="CHEBI:456216"/>
        <dbReference type="EC" id="2.7.11.1"/>
    </reaction>
</comment>
<evidence type="ECO:0000256" key="5">
    <source>
        <dbReference type="ARBA" id="ARBA00022512"/>
    </source>
</evidence>
<sequence>MAEWQSSAAVSLLLLLLSAFIPPAASEAAGGLLRWASTLHNLPQSNISTWPRAAANGSPCNFVGVSCSAAGDVVRLNLTNSGLNGTLQAFPFSSLPNLTHLELSVNLLTGSIPPEIGLLANLVDLDFSLNQLSGRIPPEIGRLANLQVLHIVENRLTGAIPDEIGRLESITELALYENRLTGPIPSSIGNLTKLARLYLYSNELSGPIPPEIGHLSTALTELFIDTNQLSGPIPASFGNLTKLTTFFIFDNNLSGAIPDEIGNLESLQYLSLHTNNLSGSIPPSLTRLNSLILLHLYSNRLSGPIPPDTLCGGIQNLTVHSNNFSGSVPTSFKNCTTFIRVRLEDNQFTGNISEDFGIYPNLQYLDLSRNNFHGEVSPSKWVSCPNLATLRISGNRVTGEIPGPIGNHPKLQALDLSSNQLVGQIPLELANLTSLVKLQLSGNQLSGPIPLEIRSLTKLDSLQLASNRLNESIPGSLGELTQLNDLNLSNNQFGDRIPEQLGRLVHLSTLDLSRNSLTGAIPSQLTSLSSLEFLNLSRNSLSGSIPNGFAQIPLHTVDISHNRLQGPLPTSPEFRNASMEELEGNDGLCGGSNVVQPCNATDNGPTKNRNLRRFLFLVIFFPVLGVVLLLVLSWAMFFLYSRNPRGQQDHEQQVLLAPGFDTKIMYSDIVTATDRFDPAHCIGRGGYGTVYRATLPSGIIVAVKKLNCSDDSSEDDESHKEFLREVEALTEIRHRNIVKLYGFCSQSNHSFLVYEYLDRGSLASVLSQDNSGARELDWGKRLNIVRGVAHALSYLHHDCAIPIVHRDVTSNNVLLDRDYEAKVADFGTAKLLSSDSSNWTTQAGTRGYIAPVYATELAYTMRVTEKCDVYSFGVVALEVIRGSHPGELVLSLASSTEEEAAAAVVSLDDLLDRRLARPVPGFRQELENVVRIAALCLNVDPQFRPEMRLVCEMLSKGHKRKVTRGRQ</sequence>
<dbReference type="InterPro" id="IPR051716">
    <property type="entry name" value="Plant_RL_S/T_kinase"/>
</dbReference>
<evidence type="ECO:0000256" key="17">
    <source>
        <dbReference type="ARBA" id="ARBA00023136"/>
    </source>
</evidence>
<dbReference type="PANTHER" id="PTHR48053:SF163">
    <property type="entry name" value="MDIS1-INTERACTING RECEPTOR LIKE KINASE 2-LIKE"/>
    <property type="match status" value="1"/>
</dbReference>
<dbReference type="InterPro" id="IPR011009">
    <property type="entry name" value="Kinase-like_dom_sf"/>
</dbReference>
<evidence type="ECO:0000256" key="7">
    <source>
        <dbReference type="ARBA" id="ARBA00022553"/>
    </source>
</evidence>
<organism evidence="27 28">
    <name type="scientific">Linum tenue</name>
    <dbReference type="NCBI Taxonomy" id="586396"/>
    <lineage>
        <taxon>Eukaryota</taxon>
        <taxon>Viridiplantae</taxon>
        <taxon>Streptophyta</taxon>
        <taxon>Embryophyta</taxon>
        <taxon>Tracheophyta</taxon>
        <taxon>Spermatophyta</taxon>
        <taxon>Magnoliopsida</taxon>
        <taxon>eudicotyledons</taxon>
        <taxon>Gunneridae</taxon>
        <taxon>Pentapetalae</taxon>
        <taxon>rosids</taxon>
        <taxon>fabids</taxon>
        <taxon>Malpighiales</taxon>
        <taxon>Linaceae</taxon>
        <taxon>Linum</taxon>
    </lineage>
</organism>
<dbReference type="FunFam" id="3.80.10.10:FF:000177">
    <property type="entry name" value="Leucine-rich repeat receptor-like serine/threonine-protein kinase At1g17230"/>
    <property type="match status" value="1"/>
</dbReference>
<evidence type="ECO:0000256" key="16">
    <source>
        <dbReference type="ARBA" id="ARBA00022989"/>
    </source>
</evidence>
<comment type="similarity">
    <text evidence="20">Belongs to the polygalacturonase-inhibiting protein family.</text>
</comment>
<dbReference type="FunFam" id="3.80.10.10:FF:000416">
    <property type="entry name" value="Probable leucine-rich repeat receptor-like protein kinase At5g63930"/>
    <property type="match status" value="1"/>
</dbReference>
<dbReference type="PRINTS" id="PR00019">
    <property type="entry name" value="LEURICHRPT"/>
</dbReference>
<dbReference type="InterPro" id="IPR001611">
    <property type="entry name" value="Leu-rich_rpt"/>
</dbReference>
<dbReference type="InterPro" id="IPR003591">
    <property type="entry name" value="Leu-rich_rpt_typical-subtyp"/>
</dbReference>
<evidence type="ECO:0000256" key="22">
    <source>
        <dbReference type="ARBA" id="ARBA00048679"/>
    </source>
</evidence>
<dbReference type="PROSITE" id="PS50011">
    <property type="entry name" value="PROTEIN_KINASE_DOM"/>
    <property type="match status" value="1"/>
</dbReference>
<keyword evidence="5" id="KW-0964">Secreted</keyword>
<dbReference type="Gene3D" id="3.30.200.20">
    <property type="entry name" value="Phosphorylase Kinase, domain 1"/>
    <property type="match status" value="1"/>
</dbReference>
<dbReference type="Proteomes" id="UP001154282">
    <property type="component" value="Unassembled WGS sequence"/>
</dbReference>
<evidence type="ECO:0000256" key="8">
    <source>
        <dbReference type="ARBA" id="ARBA00022614"/>
    </source>
</evidence>
<reference evidence="27" key="1">
    <citation type="submission" date="2022-08" db="EMBL/GenBank/DDBJ databases">
        <authorList>
            <person name="Gutierrez-Valencia J."/>
        </authorList>
    </citation>
    <scope>NUCLEOTIDE SEQUENCE</scope>
</reference>
<keyword evidence="12" id="KW-0677">Repeat</keyword>
<evidence type="ECO:0000256" key="6">
    <source>
        <dbReference type="ARBA" id="ARBA00022527"/>
    </source>
</evidence>
<dbReference type="Pfam" id="PF00069">
    <property type="entry name" value="Pkinase"/>
    <property type="match status" value="1"/>
</dbReference>
<evidence type="ECO:0000313" key="27">
    <source>
        <dbReference type="EMBL" id="CAI0560134.1"/>
    </source>
</evidence>
<evidence type="ECO:0000256" key="10">
    <source>
        <dbReference type="ARBA" id="ARBA00022692"/>
    </source>
</evidence>
<keyword evidence="14" id="KW-0418">Kinase</keyword>
<keyword evidence="8" id="KW-0433">Leucine-rich repeat</keyword>
<dbReference type="GO" id="GO:0005524">
    <property type="term" value="F:ATP binding"/>
    <property type="evidence" value="ECO:0007669"/>
    <property type="project" value="UniProtKB-UniRule"/>
</dbReference>
<keyword evidence="17 24" id="KW-0472">Membrane</keyword>
<protein>
    <recommendedName>
        <fullName evidence="3">non-specific serine/threonine protein kinase</fullName>
        <ecNumber evidence="3">2.7.11.1</ecNumber>
    </recommendedName>
</protein>
<keyword evidence="11 25" id="KW-0732">Signal</keyword>
<dbReference type="Pfam" id="PF08263">
    <property type="entry name" value="LRRNT_2"/>
    <property type="match status" value="1"/>
</dbReference>
<dbReference type="InterPro" id="IPR000719">
    <property type="entry name" value="Prot_kinase_dom"/>
</dbReference>
<dbReference type="Gene3D" id="1.10.510.10">
    <property type="entry name" value="Transferase(Phosphotransferase) domain 1"/>
    <property type="match status" value="1"/>
</dbReference>
<feature type="domain" description="Protein kinase" evidence="26">
    <location>
        <begin position="676"/>
        <end position="961"/>
    </location>
</feature>
<dbReference type="InterPro" id="IPR032675">
    <property type="entry name" value="LRR_dom_sf"/>
</dbReference>
<proteinExistence type="inferred from homology"/>
<comment type="catalytic activity">
    <reaction evidence="22">
        <text>L-seryl-[protein] + ATP = O-phospho-L-seryl-[protein] + ADP + H(+)</text>
        <dbReference type="Rhea" id="RHEA:17989"/>
        <dbReference type="Rhea" id="RHEA-COMP:9863"/>
        <dbReference type="Rhea" id="RHEA-COMP:11604"/>
        <dbReference type="ChEBI" id="CHEBI:15378"/>
        <dbReference type="ChEBI" id="CHEBI:29999"/>
        <dbReference type="ChEBI" id="CHEBI:30616"/>
        <dbReference type="ChEBI" id="CHEBI:83421"/>
        <dbReference type="ChEBI" id="CHEBI:456216"/>
        <dbReference type="EC" id="2.7.11.1"/>
    </reaction>
</comment>
<comment type="subcellular location">
    <subcellularLocation>
        <location evidence="2">Cell membrane</location>
        <topology evidence="2">Single-pass type I membrane protein</topology>
    </subcellularLocation>
    <subcellularLocation>
        <location evidence="1">Secreted</location>
        <location evidence="1">Cell wall</location>
    </subcellularLocation>
</comment>
<keyword evidence="5" id="KW-0134">Cell wall</keyword>
<evidence type="ECO:0000256" key="24">
    <source>
        <dbReference type="SAM" id="Phobius"/>
    </source>
</evidence>
<gene>
    <name evidence="27" type="ORF">LITE_LOCUS49548</name>
</gene>
<keyword evidence="18" id="KW-0675">Receptor</keyword>
<feature type="binding site" evidence="23">
    <location>
        <position position="705"/>
    </location>
    <ligand>
        <name>ATP</name>
        <dbReference type="ChEBI" id="CHEBI:30616"/>
    </ligand>
</feature>
<dbReference type="FunFam" id="1.10.510.10:FF:000417">
    <property type="entry name" value="Leucine-rich repeat receptor-like protein kinase"/>
    <property type="match status" value="1"/>
</dbReference>
<keyword evidence="4" id="KW-1003">Cell membrane</keyword>
<keyword evidence="6" id="KW-0723">Serine/threonine-protein kinase</keyword>
<name>A0AAV0RR73_9ROSI</name>
<keyword evidence="16 24" id="KW-1133">Transmembrane helix</keyword>
<evidence type="ECO:0000256" key="25">
    <source>
        <dbReference type="SAM" id="SignalP"/>
    </source>
</evidence>
<evidence type="ECO:0000256" key="13">
    <source>
        <dbReference type="ARBA" id="ARBA00022741"/>
    </source>
</evidence>
<dbReference type="InterPro" id="IPR008266">
    <property type="entry name" value="Tyr_kinase_AS"/>
</dbReference>
<dbReference type="SUPFAM" id="SSF52058">
    <property type="entry name" value="L domain-like"/>
    <property type="match status" value="2"/>
</dbReference>
<dbReference type="GO" id="GO:0004674">
    <property type="term" value="F:protein serine/threonine kinase activity"/>
    <property type="evidence" value="ECO:0007669"/>
    <property type="project" value="UniProtKB-KW"/>
</dbReference>
<dbReference type="EMBL" id="CAMGYJ010000011">
    <property type="protein sequence ID" value="CAI0560134.1"/>
    <property type="molecule type" value="Genomic_DNA"/>
</dbReference>
<dbReference type="AlphaFoldDB" id="A0AAV0RR73"/>
<dbReference type="Gene3D" id="3.80.10.10">
    <property type="entry name" value="Ribonuclease Inhibitor"/>
    <property type="match status" value="4"/>
</dbReference>
<keyword evidence="13 23" id="KW-0547">Nucleotide-binding</keyword>
<dbReference type="CDD" id="cd14066">
    <property type="entry name" value="STKc_IRAK"/>
    <property type="match status" value="1"/>
</dbReference>
<evidence type="ECO:0000259" key="26">
    <source>
        <dbReference type="PROSITE" id="PS50011"/>
    </source>
</evidence>
<keyword evidence="9" id="KW-0808">Transferase</keyword>
<dbReference type="InterPro" id="IPR013210">
    <property type="entry name" value="LRR_N_plant-typ"/>
</dbReference>